<reference evidence="1" key="1">
    <citation type="submission" date="2022-07" db="EMBL/GenBank/DDBJ databases">
        <title>Phylogenomic reconstructions and comparative analyses of Kickxellomycotina fungi.</title>
        <authorList>
            <person name="Reynolds N.K."/>
            <person name="Stajich J.E."/>
            <person name="Barry K."/>
            <person name="Grigoriev I.V."/>
            <person name="Crous P."/>
            <person name="Smith M.E."/>
        </authorList>
    </citation>
    <scope>NUCLEOTIDE SEQUENCE</scope>
    <source>
        <strain evidence="1">BCRC 34381</strain>
    </source>
</reference>
<evidence type="ECO:0000313" key="2">
    <source>
        <dbReference type="Proteomes" id="UP001143981"/>
    </source>
</evidence>
<proteinExistence type="predicted"/>
<dbReference type="Proteomes" id="UP001143981">
    <property type="component" value="Unassembled WGS sequence"/>
</dbReference>
<accession>A0A9W7YJF4</accession>
<dbReference type="OrthoDB" id="5565779at2759"/>
<evidence type="ECO:0000313" key="1">
    <source>
        <dbReference type="EMBL" id="KAJ1736286.1"/>
    </source>
</evidence>
<name>A0A9W7YJF4_9FUNG</name>
<dbReference type="AlphaFoldDB" id="A0A9W7YJF4"/>
<protein>
    <submittedName>
        <fullName evidence="1">Uncharacterized protein</fullName>
    </submittedName>
</protein>
<gene>
    <name evidence="1" type="ORF">LPJ61_000070</name>
</gene>
<sequence length="139" mass="15407">MDRSTDICSRLPDIFEPDVYSGSAGQMASLNMLLAADIDIERMLPGDSPAARYSRRRIASCSAHSQAGSTVCSEDDVYIGAFTQSEEFLLLKDDCYDYPTAQLAATDSTGHTWRHRRRRSSAGKLRTMVSSIFRSKSNN</sequence>
<comment type="caution">
    <text evidence="1">The sequence shown here is derived from an EMBL/GenBank/DDBJ whole genome shotgun (WGS) entry which is preliminary data.</text>
</comment>
<organism evidence="1 2">
    <name type="scientific">Coemansia biformis</name>
    <dbReference type="NCBI Taxonomy" id="1286918"/>
    <lineage>
        <taxon>Eukaryota</taxon>
        <taxon>Fungi</taxon>
        <taxon>Fungi incertae sedis</taxon>
        <taxon>Zoopagomycota</taxon>
        <taxon>Kickxellomycotina</taxon>
        <taxon>Kickxellomycetes</taxon>
        <taxon>Kickxellales</taxon>
        <taxon>Kickxellaceae</taxon>
        <taxon>Coemansia</taxon>
    </lineage>
</organism>
<dbReference type="EMBL" id="JANBOI010000001">
    <property type="protein sequence ID" value="KAJ1736286.1"/>
    <property type="molecule type" value="Genomic_DNA"/>
</dbReference>
<keyword evidence="2" id="KW-1185">Reference proteome</keyword>